<dbReference type="Gene3D" id="3.40.390.10">
    <property type="entry name" value="Collagenase (Catalytic Domain)"/>
    <property type="match status" value="1"/>
</dbReference>
<keyword evidence="10" id="KW-1185">Reference proteome</keyword>
<dbReference type="InterPro" id="IPR045090">
    <property type="entry name" value="Pept_M3A_M3B"/>
</dbReference>
<dbReference type="PANTHER" id="PTHR43660">
    <property type="entry name" value="DIPEPTIDYL CARBOXYPEPTIDASE"/>
    <property type="match status" value="1"/>
</dbReference>
<keyword evidence="5 7" id="KW-0862">Zinc</keyword>
<evidence type="ECO:0000313" key="10">
    <source>
        <dbReference type="Proteomes" id="UP000606494"/>
    </source>
</evidence>
<evidence type="ECO:0000256" key="2">
    <source>
        <dbReference type="ARBA" id="ARBA00022670"/>
    </source>
</evidence>
<dbReference type="InterPro" id="IPR024079">
    <property type="entry name" value="MetalloPept_cat_dom_sf"/>
</dbReference>
<evidence type="ECO:0000313" key="9">
    <source>
        <dbReference type="EMBL" id="MBD1425940.1"/>
    </source>
</evidence>
<keyword evidence="3 7" id="KW-0479">Metal-binding</keyword>
<dbReference type="Pfam" id="PF01432">
    <property type="entry name" value="Peptidase_M3"/>
    <property type="match status" value="1"/>
</dbReference>
<dbReference type="InterPro" id="IPR034005">
    <property type="entry name" value="M3A_DCP"/>
</dbReference>
<evidence type="ECO:0000256" key="5">
    <source>
        <dbReference type="ARBA" id="ARBA00022833"/>
    </source>
</evidence>
<evidence type="ECO:0000256" key="3">
    <source>
        <dbReference type="ARBA" id="ARBA00022723"/>
    </source>
</evidence>
<reference evidence="9 10" key="1">
    <citation type="submission" date="2020-08" db="EMBL/GenBank/DDBJ databases">
        <title>Sphingobacterium sp. DN00404 isolated from aquaculture water.</title>
        <authorList>
            <person name="Zhang M."/>
        </authorList>
    </citation>
    <scope>NUCLEOTIDE SEQUENCE [LARGE SCALE GENOMIC DNA]</scope>
    <source>
        <strain evidence="9 10">KCTC 32294</strain>
    </source>
</reference>
<dbReference type="RefSeq" id="WP_190309050.1">
    <property type="nucleotide sequence ID" value="NZ_JACNYK010000002.1"/>
</dbReference>
<name>A0ABR7Y3P7_9SPHI</name>
<evidence type="ECO:0000256" key="1">
    <source>
        <dbReference type="ARBA" id="ARBA00006040"/>
    </source>
</evidence>
<dbReference type="PANTHER" id="PTHR43660:SF1">
    <property type="entry name" value="DIPEPTIDYL CARBOXYPEPTIDASE"/>
    <property type="match status" value="1"/>
</dbReference>
<protein>
    <submittedName>
        <fullName evidence="9">M3 family metallopeptidase</fullName>
    </submittedName>
</protein>
<proteinExistence type="inferred from homology"/>
<accession>A0ABR7Y3P7</accession>
<dbReference type="InterPro" id="IPR024080">
    <property type="entry name" value="Neurolysin/TOP_N"/>
</dbReference>
<dbReference type="Gene3D" id="1.20.1050.40">
    <property type="entry name" value="Endopeptidase. Chain P, domain 1"/>
    <property type="match status" value="1"/>
</dbReference>
<comment type="similarity">
    <text evidence="1 7">Belongs to the peptidase M3 family.</text>
</comment>
<keyword evidence="6 7" id="KW-0482">Metalloprotease</keyword>
<dbReference type="EMBL" id="JACNYK010000002">
    <property type="protein sequence ID" value="MBD1425940.1"/>
    <property type="molecule type" value="Genomic_DNA"/>
</dbReference>
<dbReference type="SUPFAM" id="SSF55486">
    <property type="entry name" value="Metalloproteases ('zincins'), catalytic domain"/>
    <property type="match status" value="1"/>
</dbReference>
<dbReference type="CDD" id="cd06456">
    <property type="entry name" value="M3A_DCP"/>
    <property type="match status" value="1"/>
</dbReference>
<comment type="cofactor">
    <cofactor evidence="7">
        <name>Zn(2+)</name>
        <dbReference type="ChEBI" id="CHEBI:29105"/>
    </cofactor>
    <text evidence="7">Binds 1 zinc ion.</text>
</comment>
<evidence type="ECO:0000259" key="8">
    <source>
        <dbReference type="Pfam" id="PF01432"/>
    </source>
</evidence>
<gene>
    <name evidence="9" type="ORF">H8B17_10135</name>
</gene>
<evidence type="ECO:0000256" key="6">
    <source>
        <dbReference type="ARBA" id="ARBA00023049"/>
    </source>
</evidence>
<feature type="domain" description="Peptidase M3A/M3B catalytic" evidence="8">
    <location>
        <begin position="226"/>
        <end position="672"/>
    </location>
</feature>
<evidence type="ECO:0000256" key="4">
    <source>
        <dbReference type="ARBA" id="ARBA00022801"/>
    </source>
</evidence>
<sequence length="676" mass="77661">MSILNQQFNTVHDTAPFSQIKNEDYSPAFDIAIEKAKAEINAIAHHPETATFENTIAAMAYAGMELDRISNIFFNLHAAETNDELDEIAQEVAPKLSTFANDITLNPLLFERVKTVYDQKDILSLNTEQQTLLQKSYRDFVRNGALLDEEKKEKLRKVDTELAILKLKFGENVLAETNAYQLHITNEQDLAGLPEGTIEAAKGLAEAQGELGWIFTLDYPSYIPFVTYADDRELRREITVAAGRKGFQNNEYNNEENIRKIARLRFQRAQLLGYDSHAHFVLEERMAQHPSKVGSFLNDLLKKAKPAAEREFQELSAFANKLHGIKQLEKWDTAYYSEKLKQERFSLDDEVLKPYFQLENVLKGVFIISERLFNLRFHEVQHIDKYHEEVRTFEVTDNENRLIAIFYADFFPRKGKRNGAWMTSFKPQYRKDRKDERPHISIVCNFTRSTATKPSLLTFNEVTTLFHEFGHALHGILADTTYPSLSGTSVYWDFVELPSQIMENWCYEKEALELFAKHYQTGETIPMELIDKIKASASFMEGMATLRQLGFGLLDMGWHAQDPTYINNIKPFENSCFSSTQLLPDVEENAMSPSFSHIFNGGYSSGYYSYKWAEVLDADAFAYFKEKGIFDPTVATKFKENILSKGGIEHPMVLYKRFRGKEPSTDALMKRAGLIL</sequence>
<organism evidence="9 10">
    <name type="scientific">Sphingobacterium arenae</name>
    <dbReference type="NCBI Taxonomy" id="1280598"/>
    <lineage>
        <taxon>Bacteria</taxon>
        <taxon>Pseudomonadati</taxon>
        <taxon>Bacteroidota</taxon>
        <taxon>Sphingobacteriia</taxon>
        <taxon>Sphingobacteriales</taxon>
        <taxon>Sphingobacteriaceae</taxon>
        <taxon>Sphingobacterium</taxon>
    </lineage>
</organism>
<keyword evidence="2 7" id="KW-0645">Protease</keyword>
<dbReference type="Proteomes" id="UP000606494">
    <property type="component" value="Unassembled WGS sequence"/>
</dbReference>
<comment type="caution">
    <text evidence="9">The sequence shown here is derived from an EMBL/GenBank/DDBJ whole genome shotgun (WGS) entry which is preliminary data.</text>
</comment>
<dbReference type="InterPro" id="IPR024077">
    <property type="entry name" value="Neurolysin/TOP_dom2"/>
</dbReference>
<evidence type="ECO:0000256" key="7">
    <source>
        <dbReference type="RuleBase" id="RU003435"/>
    </source>
</evidence>
<dbReference type="InterPro" id="IPR001567">
    <property type="entry name" value="Pept_M3A_M3B_dom"/>
</dbReference>
<keyword evidence="4 7" id="KW-0378">Hydrolase</keyword>
<dbReference type="Gene3D" id="1.10.1370.10">
    <property type="entry name" value="Neurolysin, domain 3"/>
    <property type="match status" value="1"/>
</dbReference>